<keyword evidence="3" id="KW-1185">Reference proteome</keyword>
<reference evidence="2 3" key="1">
    <citation type="journal article" date="2023" name="Commun. Biol.">
        <title>Reorganization of the ancestral sex-determining regions during the evolution of trioecy in Pleodorina starrii.</title>
        <authorList>
            <person name="Takahashi K."/>
            <person name="Suzuki S."/>
            <person name="Kawai-Toyooka H."/>
            <person name="Yamamoto K."/>
            <person name="Hamaji T."/>
            <person name="Ootsuki R."/>
            <person name="Yamaguchi H."/>
            <person name="Kawachi M."/>
            <person name="Higashiyama T."/>
            <person name="Nozaki H."/>
        </authorList>
    </citation>
    <scope>NUCLEOTIDE SEQUENCE [LARGE SCALE GENOMIC DNA]</scope>
    <source>
        <strain evidence="2 3">NIES-4479</strain>
    </source>
</reference>
<evidence type="ECO:0000313" key="2">
    <source>
        <dbReference type="EMBL" id="GLC56515.1"/>
    </source>
</evidence>
<name>A0A9W6BRB6_9CHLO</name>
<sequence length="499" mass="53739">MQRHPRSQTRRDPASLTLGILVTIAALTFCPGAVLGATASAGTLSGSSSSTADPPRGVAKPGLRDGSGAGAIATTITADATGAERRLLSLEAGSGASSIAVRLVVVNDIAGHFEVLAGVLTRLHAIQRQQQQQITQAPGPLLASMPRVIYTGNARAPVENGLHDWLGRDVVGAFAWHPLNPSVSGIDVTLAHPPPPPPGPGWRTPADVVICVSAELAPKVCKAVLSAVEPRLLLVVVHRADTHTPNARFLRLHPAFKLMALSPHVANLSSHILRRPVDWSMPLAPFTPRKPCQMKKCLRGFSIQGALRRFKSKHGNGFTRDYSGLWRRLLQLRATGQAVPAVVVVGKGLREDLLLPPELEDRVGFHPYLKYPDFWSLIHHSYALVPAFGMPVYYESRISSTILASLATCVPVIAERRLLDTYTFLDERHVFLRQPGEDEAAAMVRIMGLPEEQLFARRDALCALQAEMNARAEGMLGGYLRAALEMGSQGAAGRRSRGG</sequence>
<dbReference type="AlphaFoldDB" id="A0A9W6BRB6"/>
<organism evidence="2 3">
    <name type="scientific">Pleodorina starrii</name>
    <dbReference type="NCBI Taxonomy" id="330485"/>
    <lineage>
        <taxon>Eukaryota</taxon>
        <taxon>Viridiplantae</taxon>
        <taxon>Chlorophyta</taxon>
        <taxon>core chlorophytes</taxon>
        <taxon>Chlorophyceae</taxon>
        <taxon>CS clade</taxon>
        <taxon>Chlamydomonadales</taxon>
        <taxon>Volvocaceae</taxon>
        <taxon>Pleodorina</taxon>
    </lineage>
</organism>
<feature type="region of interest" description="Disordered" evidence="1">
    <location>
        <begin position="43"/>
        <end position="66"/>
    </location>
</feature>
<comment type="caution">
    <text evidence="2">The sequence shown here is derived from an EMBL/GenBank/DDBJ whole genome shotgun (WGS) entry which is preliminary data.</text>
</comment>
<protein>
    <recommendedName>
        <fullName evidence="4">Glycosyltransferase</fullName>
    </recommendedName>
</protein>
<gene>
    <name evidence="2" type="primary">PLEST004058</name>
    <name evidence="2" type="ORF">PLESTB_001115700</name>
</gene>
<proteinExistence type="predicted"/>
<dbReference type="OrthoDB" id="549336at2759"/>
<evidence type="ECO:0008006" key="4">
    <source>
        <dbReference type="Google" id="ProtNLM"/>
    </source>
</evidence>
<feature type="compositionally biased region" description="Low complexity" evidence="1">
    <location>
        <begin position="43"/>
        <end position="52"/>
    </location>
</feature>
<dbReference type="SUPFAM" id="SSF53756">
    <property type="entry name" value="UDP-Glycosyltransferase/glycogen phosphorylase"/>
    <property type="match status" value="1"/>
</dbReference>
<evidence type="ECO:0000313" key="3">
    <source>
        <dbReference type="Proteomes" id="UP001165080"/>
    </source>
</evidence>
<accession>A0A9W6BRB6</accession>
<evidence type="ECO:0000256" key="1">
    <source>
        <dbReference type="SAM" id="MobiDB-lite"/>
    </source>
</evidence>
<dbReference type="EMBL" id="BRXU01000016">
    <property type="protein sequence ID" value="GLC56515.1"/>
    <property type="molecule type" value="Genomic_DNA"/>
</dbReference>
<dbReference type="Proteomes" id="UP001165080">
    <property type="component" value="Unassembled WGS sequence"/>
</dbReference>